<evidence type="ECO:0000313" key="7">
    <source>
        <dbReference type="Proteomes" id="UP000317650"/>
    </source>
</evidence>
<dbReference type="SFLD" id="SFLDG01019">
    <property type="entry name" value="Terpene_Cyclase_Like_1_C_Termi"/>
    <property type="match status" value="1"/>
</dbReference>
<dbReference type="CDD" id="cd00684">
    <property type="entry name" value="Terpene_cyclase_plant_C1"/>
    <property type="match status" value="1"/>
</dbReference>
<dbReference type="InterPro" id="IPR044814">
    <property type="entry name" value="Terpene_cyclase_plant_C1"/>
</dbReference>
<evidence type="ECO:0000256" key="2">
    <source>
        <dbReference type="ARBA" id="ARBA00022842"/>
    </source>
</evidence>
<dbReference type="Pfam" id="PF03936">
    <property type="entry name" value="Terpene_synth_C"/>
    <property type="match status" value="1"/>
</dbReference>
<dbReference type="InterPro" id="IPR050148">
    <property type="entry name" value="Terpene_synthase-like"/>
</dbReference>
<evidence type="ECO:0000313" key="6">
    <source>
        <dbReference type="EMBL" id="THU50882.1"/>
    </source>
</evidence>
<keyword evidence="7" id="KW-1185">Reference proteome</keyword>
<comment type="caution">
    <text evidence="6">The sequence shown here is derived from an EMBL/GenBank/DDBJ whole genome shotgun (WGS) entry which is preliminary data.</text>
</comment>
<organism evidence="6 7">
    <name type="scientific">Musa balbisiana</name>
    <name type="common">Banana</name>
    <dbReference type="NCBI Taxonomy" id="52838"/>
    <lineage>
        <taxon>Eukaryota</taxon>
        <taxon>Viridiplantae</taxon>
        <taxon>Streptophyta</taxon>
        <taxon>Embryophyta</taxon>
        <taxon>Tracheophyta</taxon>
        <taxon>Spermatophyta</taxon>
        <taxon>Magnoliopsida</taxon>
        <taxon>Liliopsida</taxon>
        <taxon>Zingiberales</taxon>
        <taxon>Musaceae</taxon>
        <taxon>Musa</taxon>
    </lineage>
</organism>
<dbReference type="InterPro" id="IPR036965">
    <property type="entry name" value="Terpene_synth_N_sf"/>
</dbReference>
<feature type="domain" description="Terpene synthase metal-binding" evidence="5">
    <location>
        <begin position="287"/>
        <end position="527"/>
    </location>
</feature>
<evidence type="ECO:0000259" key="5">
    <source>
        <dbReference type="Pfam" id="PF03936"/>
    </source>
</evidence>
<name>A0A4S8IT07_MUSBA</name>
<dbReference type="Gene3D" id="1.10.600.10">
    <property type="entry name" value="Farnesyl Diphosphate Synthase"/>
    <property type="match status" value="1"/>
</dbReference>
<dbReference type="SUPFAM" id="SSF48576">
    <property type="entry name" value="Terpenoid synthases"/>
    <property type="match status" value="1"/>
</dbReference>
<dbReference type="InterPro" id="IPR001906">
    <property type="entry name" value="Terpene_synth_N"/>
</dbReference>
<dbReference type="GO" id="GO:0010333">
    <property type="term" value="F:terpene synthase activity"/>
    <property type="evidence" value="ECO:0007669"/>
    <property type="project" value="InterPro"/>
</dbReference>
<evidence type="ECO:0000256" key="1">
    <source>
        <dbReference type="ARBA" id="ARBA00022723"/>
    </source>
</evidence>
<evidence type="ECO:0000256" key="3">
    <source>
        <dbReference type="ARBA" id="ARBA00023239"/>
    </source>
</evidence>
<dbReference type="InterPro" id="IPR008930">
    <property type="entry name" value="Terpenoid_cyclase/PrenylTrfase"/>
</dbReference>
<keyword evidence="2" id="KW-0460">Magnesium</keyword>
<proteinExistence type="predicted"/>
<dbReference type="GO" id="GO:0009507">
    <property type="term" value="C:chloroplast"/>
    <property type="evidence" value="ECO:0007669"/>
    <property type="project" value="UniProtKB-ARBA"/>
</dbReference>
<sequence length="584" mass="67056">MLSSCSNLLQSPVRIGFIMNPPRLPLSSKPCRIMCLREEGARSPRNSLEGSRRSADYHPSIWDHHLIQSIESSYSDERFTADLDELKLEAKYLLESYKEPSAQLHLIGSMQRLGVAYHLGEEINESLGKIYTNGLWPYHDVHQTALGFRLLREHGHCVPSDVFDKYRDEKGFKKCLARDVRGLLSLYEASQFAIDGEEILDEANKFSAMHLKLLEKQVDPHVAEQVRHSLEIPLRWRVPRLETKYFIDVYDRQECRNPVLLKLAKLDFNIVQSIHREEMRELSKWWNELGLAQKLKFSRDRLLENYLWAVGIAHEPQFSKCRVGLTKLICILTVIDDVYDVYGLPEEVKLFTAAVKAWDLKAMDTLPDYLKCCFLALHNFVNETAADIEKDHGWDATALFRKEVWESLCEAYLTEAEWFHKGYKPTLEEYLENSWISVGGPIAMSHAYCLSGNTLSDNSTSLLQQGGFQLIYWSSLIVRLSNDLGTSKAEMERGDTPKSVQCRMNESGETERAAIERIRDMLSHSLKKLNEECWRTQLSRGFADMVLNMARTSQCIFQHGDGIGTSNGVTKNKITSLFVEHYSV</sequence>
<dbReference type="InterPro" id="IPR005630">
    <property type="entry name" value="Terpene_synthase_metal-bd"/>
</dbReference>
<dbReference type="AlphaFoldDB" id="A0A4S8IT07"/>
<dbReference type="Gene3D" id="1.50.10.130">
    <property type="entry name" value="Terpene synthase, N-terminal domain"/>
    <property type="match status" value="1"/>
</dbReference>
<dbReference type="STRING" id="52838.A0A4S8IT07"/>
<dbReference type="InterPro" id="IPR008949">
    <property type="entry name" value="Isoprenoid_synthase_dom_sf"/>
</dbReference>
<dbReference type="Pfam" id="PF01397">
    <property type="entry name" value="Terpene_synth"/>
    <property type="match status" value="1"/>
</dbReference>
<dbReference type="FunFam" id="1.10.600.10:FF:000007">
    <property type="entry name" value="Isoprene synthase, chloroplastic"/>
    <property type="match status" value="1"/>
</dbReference>
<dbReference type="InterPro" id="IPR034741">
    <property type="entry name" value="Terpene_cyclase-like_1_C"/>
</dbReference>
<dbReference type="SUPFAM" id="SSF48239">
    <property type="entry name" value="Terpenoid cyclases/Protein prenyltransferases"/>
    <property type="match status" value="1"/>
</dbReference>
<keyword evidence="3" id="KW-0456">Lyase</keyword>
<dbReference type="PANTHER" id="PTHR31225:SF98">
    <property type="entry name" value="TERPENE SYNTHASE 9-RELATED"/>
    <property type="match status" value="1"/>
</dbReference>
<accession>A0A4S8IT07</accession>
<dbReference type="Proteomes" id="UP000317650">
    <property type="component" value="Chromosome 6"/>
</dbReference>
<dbReference type="GO" id="GO:0016102">
    <property type="term" value="P:diterpenoid biosynthetic process"/>
    <property type="evidence" value="ECO:0007669"/>
    <property type="project" value="InterPro"/>
</dbReference>
<reference evidence="6 7" key="1">
    <citation type="journal article" date="2019" name="Nat. Plants">
        <title>Genome sequencing of Musa balbisiana reveals subgenome evolution and function divergence in polyploid bananas.</title>
        <authorList>
            <person name="Yao X."/>
        </authorList>
    </citation>
    <scope>NUCLEOTIDE SEQUENCE [LARGE SCALE GENOMIC DNA]</scope>
    <source>
        <strain evidence="7">cv. DH-PKW</strain>
        <tissue evidence="6">Leaves</tissue>
    </source>
</reference>
<dbReference type="EMBL" id="PYDT01000009">
    <property type="protein sequence ID" value="THU50882.1"/>
    <property type="molecule type" value="Genomic_DNA"/>
</dbReference>
<feature type="domain" description="Terpene synthase N-terminal" evidence="4">
    <location>
        <begin position="61"/>
        <end position="230"/>
    </location>
</feature>
<gene>
    <name evidence="6" type="ORF">C4D60_Mb06t25030</name>
</gene>
<evidence type="ECO:0000259" key="4">
    <source>
        <dbReference type="Pfam" id="PF01397"/>
    </source>
</evidence>
<dbReference type="SFLD" id="SFLDS00005">
    <property type="entry name" value="Isoprenoid_Synthase_Type_I"/>
    <property type="match status" value="1"/>
</dbReference>
<dbReference type="FunFam" id="1.50.10.130:FF:000001">
    <property type="entry name" value="Isoprene synthase, chloroplastic"/>
    <property type="match status" value="1"/>
</dbReference>
<dbReference type="PANTHER" id="PTHR31225">
    <property type="entry name" value="OS04G0344100 PROTEIN-RELATED"/>
    <property type="match status" value="1"/>
</dbReference>
<protein>
    <submittedName>
        <fullName evidence="6">Uncharacterized protein</fullName>
    </submittedName>
</protein>
<dbReference type="GO" id="GO:0000287">
    <property type="term" value="F:magnesium ion binding"/>
    <property type="evidence" value="ECO:0007669"/>
    <property type="project" value="InterPro"/>
</dbReference>
<keyword evidence="1" id="KW-0479">Metal-binding</keyword>